<sequence length="356" mass="39511">MRSYIAIVLMIVGMGRGLYAQDCAPTPIVVGPGSPVTQQMIDMVMDTVRPKVFIGWNWGASLHQVNADLHSNVWHLRSPFSATTRGTDPFVREPYHEMSKTTDGMKLILAPARPYDRTAMLTVCPWYVPLWDSGYKEPKGRIDMTFSGDDPIALTEVLGIRYQPEYTVNTTNFTPMVGDTQGAGFGFQNKVHGTVSGQRFVLQQAGLVGTPTVLSGCWPNTHLVEWSELANTRQSAPFNGRRMYAAINNRTCSHYHTGWHAIMCDIRCDREGECDTPNRHGACNARESCHRYLLRCCNGQTRRHNIVCGHQIAPHTSPWTRTRPRPSGIGSHGISIVSSNGSECHVPAKEIRGSAT</sequence>
<dbReference type="EMBL" id="MKVH01000021">
    <property type="protein sequence ID" value="OJX57699.1"/>
    <property type="molecule type" value="Genomic_DNA"/>
</dbReference>
<protein>
    <submittedName>
        <fullName evidence="1">Uncharacterized protein</fullName>
    </submittedName>
</protein>
<dbReference type="Proteomes" id="UP000184233">
    <property type="component" value="Unassembled WGS sequence"/>
</dbReference>
<comment type="caution">
    <text evidence="1">The sequence shown here is derived from an EMBL/GenBank/DDBJ whole genome shotgun (WGS) entry which is preliminary data.</text>
</comment>
<dbReference type="AlphaFoldDB" id="A0A1M3KYY6"/>
<evidence type="ECO:0000313" key="1">
    <source>
        <dbReference type="EMBL" id="OJX57699.1"/>
    </source>
</evidence>
<evidence type="ECO:0000313" key="2">
    <source>
        <dbReference type="Proteomes" id="UP000184233"/>
    </source>
</evidence>
<accession>A0A1M3KYY6</accession>
<reference evidence="1 2" key="1">
    <citation type="submission" date="2016-09" db="EMBL/GenBank/DDBJ databases">
        <title>Genome-resolved meta-omics ties microbial dynamics to process performance in biotechnology for thiocyanate degradation.</title>
        <authorList>
            <person name="Kantor R.S."/>
            <person name="Huddy R.J."/>
            <person name="Iyer R."/>
            <person name="Thomas B.C."/>
            <person name="Brown C.T."/>
            <person name="Anantharaman K."/>
            <person name="Tringe S."/>
            <person name="Hettich R.L."/>
            <person name="Harrison S.T."/>
            <person name="Banfield J.F."/>
        </authorList>
    </citation>
    <scope>NUCLEOTIDE SEQUENCE [LARGE SCALE GENOMIC DNA]</scope>
    <source>
        <strain evidence="1">59-99</strain>
    </source>
</reference>
<name>A0A1M3KYY6_9BACT</name>
<organism evidence="1 2">
    <name type="scientific">Candidatus Kapaibacterium thiocyanatum</name>
    <dbReference type="NCBI Taxonomy" id="1895771"/>
    <lineage>
        <taxon>Bacteria</taxon>
        <taxon>Pseudomonadati</taxon>
        <taxon>Candidatus Kapaibacteriota</taxon>
        <taxon>Candidatus Kapaibacteriia</taxon>
        <taxon>Candidatus Kapaibacteriales</taxon>
        <taxon>Candidatus Kapaibacteriaceae</taxon>
        <taxon>Candidatus Kapaibacterium</taxon>
    </lineage>
</organism>
<gene>
    <name evidence="1" type="ORF">BGO89_06925</name>
</gene>
<proteinExistence type="predicted"/>
<dbReference type="STRING" id="1895771.BGO89_06925"/>